<protein>
    <submittedName>
        <fullName evidence="1">Uncharacterized protein</fullName>
    </submittedName>
</protein>
<evidence type="ECO:0000313" key="2">
    <source>
        <dbReference type="Proteomes" id="UP000275777"/>
    </source>
</evidence>
<accession>A0A447TI96</accession>
<organism evidence="1 2">
    <name type="scientific">Chromobacterium violaceum</name>
    <dbReference type="NCBI Taxonomy" id="536"/>
    <lineage>
        <taxon>Bacteria</taxon>
        <taxon>Pseudomonadati</taxon>
        <taxon>Pseudomonadota</taxon>
        <taxon>Betaproteobacteria</taxon>
        <taxon>Neisseriales</taxon>
        <taxon>Chromobacteriaceae</taxon>
        <taxon>Chromobacterium</taxon>
    </lineage>
</organism>
<name>A0A447TI96_CHRVL</name>
<sequence length="65" mass="7259">MLAQWLHQQLSDAVPGLAWVEVRETHSAGSQFDGKTFRIWKEQRFESAILSTPTAITPATATWCG</sequence>
<dbReference type="AlphaFoldDB" id="A0A447TI96"/>
<dbReference type="Proteomes" id="UP000275777">
    <property type="component" value="Chromosome"/>
</dbReference>
<reference evidence="1 2" key="1">
    <citation type="submission" date="2018-12" db="EMBL/GenBank/DDBJ databases">
        <authorList>
            <consortium name="Pathogen Informatics"/>
        </authorList>
    </citation>
    <scope>NUCLEOTIDE SEQUENCE [LARGE SCALE GENOMIC DNA]</scope>
    <source>
        <strain evidence="1 2">NCTC9695</strain>
    </source>
</reference>
<evidence type="ECO:0000313" key="1">
    <source>
        <dbReference type="EMBL" id="VEB44635.1"/>
    </source>
</evidence>
<dbReference type="EMBL" id="LR134182">
    <property type="protein sequence ID" value="VEB44635.1"/>
    <property type="molecule type" value="Genomic_DNA"/>
</dbReference>
<gene>
    <name evidence="1" type="ORF">NCTC9695_05126</name>
</gene>
<proteinExistence type="predicted"/>